<protein>
    <recommendedName>
        <fullName evidence="1">PglD N-terminal domain-containing protein</fullName>
    </recommendedName>
</protein>
<dbReference type="InterPro" id="IPR041561">
    <property type="entry name" value="PglD_N"/>
</dbReference>
<proteinExistence type="predicted"/>
<feature type="domain" description="PglD N-terminal" evidence="1">
    <location>
        <begin position="6"/>
        <end position="67"/>
    </location>
</feature>
<dbReference type="SUPFAM" id="SSF51161">
    <property type="entry name" value="Trimeric LpxA-like enzymes"/>
    <property type="match status" value="1"/>
</dbReference>
<name>A0A9W6GN75_9FUSO</name>
<dbReference type="InterPro" id="IPR011004">
    <property type="entry name" value="Trimer_LpxA-like_sf"/>
</dbReference>
<evidence type="ECO:0000313" key="2">
    <source>
        <dbReference type="EMBL" id="GLI56909.1"/>
    </source>
</evidence>
<dbReference type="PANTHER" id="PTHR43300">
    <property type="entry name" value="ACETYLTRANSFERASE"/>
    <property type="match status" value="1"/>
</dbReference>
<evidence type="ECO:0000313" key="3">
    <source>
        <dbReference type="Proteomes" id="UP001144471"/>
    </source>
</evidence>
<dbReference type="AlphaFoldDB" id="A0A9W6GN75"/>
<reference evidence="2" key="1">
    <citation type="submission" date="2022-12" db="EMBL/GenBank/DDBJ databases">
        <title>Reference genome sequencing for broad-spectrum identification of bacterial and archaeal isolates by mass spectrometry.</title>
        <authorList>
            <person name="Sekiguchi Y."/>
            <person name="Tourlousse D.M."/>
        </authorList>
    </citation>
    <scope>NUCLEOTIDE SEQUENCE</scope>
    <source>
        <strain evidence="2">10succ1</strain>
    </source>
</reference>
<gene>
    <name evidence="2" type="ORF">PM10SUCC1_24230</name>
</gene>
<evidence type="ECO:0000259" key="1">
    <source>
        <dbReference type="Pfam" id="PF17836"/>
    </source>
</evidence>
<sequence>MVIDAIEEMISAGEEIEISGFLDDNEENTEIYGYKRLGSIEEAESYKGNLIHLAVGNNGFRKKFYEENKGFEYLTVIHPKSIVSRRAELEEGCFIGAGAAVNADTVIGRLSIVNTKAVIEHDCEIGRYSHISYGVILGGGSGTDERVFIDMGITVERNKKIKLI</sequence>
<dbReference type="EMBL" id="BSDY01000011">
    <property type="protein sequence ID" value="GLI56909.1"/>
    <property type="molecule type" value="Genomic_DNA"/>
</dbReference>
<accession>A0A9W6GN75</accession>
<organism evidence="2 3">
    <name type="scientific">Propionigenium maris DSM 9537</name>
    <dbReference type="NCBI Taxonomy" id="1123000"/>
    <lineage>
        <taxon>Bacteria</taxon>
        <taxon>Fusobacteriati</taxon>
        <taxon>Fusobacteriota</taxon>
        <taxon>Fusobacteriia</taxon>
        <taxon>Fusobacteriales</taxon>
        <taxon>Fusobacteriaceae</taxon>
        <taxon>Propionigenium</taxon>
    </lineage>
</organism>
<keyword evidence="3" id="KW-1185">Reference proteome</keyword>
<comment type="caution">
    <text evidence="2">The sequence shown here is derived from an EMBL/GenBank/DDBJ whole genome shotgun (WGS) entry which is preliminary data.</text>
</comment>
<dbReference type="Proteomes" id="UP001144471">
    <property type="component" value="Unassembled WGS sequence"/>
</dbReference>
<dbReference type="Pfam" id="PF17836">
    <property type="entry name" value="PglD_N"/>
    <property type="match status" value="1"/>
</dbReference>
<dbReference type="Gene3D" id="3.40.50.20">
    <property type="match status" value="1"/>
</dbReference>
<dbReference type="PANTHER" id="PTHR43300:SF7">
    <property type="entry name" value="UDP-N-ACETYLBACILLOSAMINE N-ACETYLTRANSFERASE"/>
    <property type="match status" value="1"/>
</dbReference>
<dbReference type="Gene3D" id="2.160.10.10">
    <property type="entry name" value="Hexapeptide repeat proteins"/>
    <property type="match status" value="1"/>
</dbReference>
<dbReference type="InterPro" id="IPR050179">
    <property type="entry name" value="Trans_hexapeptide_repeat"/>
</dbReference>